<comment type="caution">
    <text evidence="2">The sequence shown here is derived from an EMBL/GenBank/DDBJ whole genome shotgun (WGS) entry which is preliminary data.</text>
</comment>
<feature type="region of interest" description="Disordered" evidence="1">
    <location>
        <begin position="1"/>
        <end position="22"/>
    </location>
</feature>
<reference evidence="3" key="1">
    <citation type="journal article" date="2019" name="Int. J. Syst. Evol. Microbiol.">
        <title>The Global Catalogue of Microorganisms (GCM) 10K type strain sequencing project: providing services to taxonomists for standard genome sequencing and annotation.</title>
        <authorList>
            <consortium name="The Broad Institute Genomics Platform"/>
            <consortium name="The Broad Institute Genome Sequencing Center for Infectious Disease"/>
            <person name="Wu L."/>
            <person name="Ma J."/>
        </authorList>
    </citation>
    <scope>NUCLEOTIDE SEQUENCE [LARGE SCALE GENOMIC DNA]</scope>
    <source>
        <strain evidence="3">JCM 15933</strain>
    </source>
</reference>
<protein>
    <submittedName>
        <fullName evidence="2">Uncharacterized protein</fullName>
    </submittedName>
</protein>
<dbReference type="Proteomes" id="UP001501470">
    <property type="component" value="Unassembled WGS sequence"/>
</dbReference>
<accession>A0ABP4KR60</accession>
<proteinExistence type="predicted"/>
<gene>
    <name evidence="2" type="ORF">GCM10009827_023780</name>
</gene>
<evidence type="ECO:0000313" key="3">
    <source>
        <dbReference type="Proteomes" id="UP001501470"/>
    </source>
</evidence>
<keyword evidence="3" id="KW-1185">Reference proteome</keyword>
<evidence type="ECO:0000256" key="1">
    <source>
        <dbReference type="SAM" id="MobiDB-lite"/>
    </source>
</evidence>
<name>A0ABP4KR60_9ACTN</name>
<evidence type="ECO:0000313" key="2">
    <source>
        <dbReference type="EMBL" id="GAA1508793.1"/>
    </source>
</evidence>
<sequence length="75" mass="7684">MVASVPSLMRGLSTSRNPEGSGAAYLVCPTPAVGRVAAKGQAPPPTSFAGPLVAQETYPRACHARFAEVSASRLD</sequence>
<dbReference type="EMBL" id="BAAAQD010000003">
    <property type="protein sequence ID" value="GAA1508793.1"/>
    <property type="molecule type" value="Genomic_DNA"/>
</dbReference>
<organism evidence="2 3">
    <name type="scientific">Dactylosporangium maewongense</name>
    <dbReference type="NCBI Taxonomy" id="634393"/>
    <lineage>
        <taxon>Bacteria</taxon>
        <taxon>Bacillati</taxon>
        <taxon>Actinomycetota</taxon>
        <taxon>Actinomycetes</taxon>
        <taxon>Micromonosporales</taxon>
        <taxon>Micromonosporaceae</taxon>
        <taxon>Dactylosporangium</taxon>
    </lineage>
</organism>